<sequence>MTLKALKLWLHNEKRQGRCVRSGKTMLTMLASIGFIMKEPVHQTLVIMTSQEFDELAYVHFLANIRWMFRIRHQSIVCGIVHV</sequence>
<name>A0A915JMV1_ROMCU</name>
<evidence type="ECO:0000313" key="2">
    <source>
        <dbReference type="WBParaSite" id="nRc.2.0.1.t27515-RA"/>
    </source>
</evidence>
<reference evidence="2" key="1">
    <citation type="submission" date="2022-11" db="UniProtKB">
        <authorList>
            <consortium name="WormBaseParasite"/>
        </authorList>
    </citation>
    <scope>IDENTIFICATION</scope>
</reference>
<evidence type="ECO:0000313" key="1">
    <source>
        <dbReference type="Proteomes" id="UP000887565"/>
    </source>
</evidence>
<accession>A0A915JMV1</accession>
<proteinExistence type="predicted"/>
<organism evidence="1 2">
    <name type="scientific">Romanomermis culicivorax</name>
    <name type="common">Nematode worm</name>
    <dbReference type="NCBI Taxonomy" id="13658"/>
    <lineage>
        <taxon>Eukaryota</taxon>
        <taxon>Metazoa</taxon>
        <taxon>Ecdysozoa</taxon>
        <taxon>Nematoda</taxon>
        <taxon>Enoplea</taxon>
        <taxon>Dorylaimia</taxon>
        <taxon>Mermithida</taxon>
        <taxon>Mermithoidea</taxon>
        <taxon>Mermithidae</taxon>
        <taxon>Romanomermis</taxon>
    </lineage>
</organism>
<dbReference type="WBParaSite" id="nRc.2.0.1.t27515-RA">
    <property type="protein sequence ID" value="nRc.2.0.1.t27515-RA"/>
    <property type="gene ID" value="nRc.2.0.1.g27515"/>
</dbReference>
<protein>
    <submittedName>
        <fullName evidence="2">Uncharacterized protein</fullName>
    </submittedName>
</protein>
<dbReference type="AlphaFoldDB" id="A0A915JMV1"/>
<dbReference type="Proteomes" id="UP000887565">
    <property type="component" value="Unplaced"/>
</dbReference>
<keyword evidence="1" id="KW-1185">Reference proteome</keyword>